<dbReference type="RefSeq" id="WP_316698684.1">
    <property type="nucleotide sequence ID" value="NZ_CP136336.1"/>
</dbReference>
<evidence type="ECO:0000259" key="2">
    <source>
        <dbReference type="Pfam" id="PF13115"/>
    </source>
</evidence>
<reference evidence="3 4" key="1">
    <citation type="submission" date="2023-10" db="EMBL/GenBank/DDBJ databases">
        <title>Bacteria for the degradation of biodegradable plastic PBAT(Polybutylene adipate terephthalate).</title>
        <authorList>
            <person name="Weon H.-Y."/>
            <person name="Yeon J."/>
        </authorList>
    </citation>
    <scope>NUCLEOTIDE SEQUENCE [LARGE SCALE GENOMIC DNA]</scope>
    <source>
        <strain evidence="3 4">SBD 7-3</strain>
    </source>
</reference>
<dbReference type="Proteomes" id="UP001303946">
    <property type="component" value="Chromosome"/>
</dbReference>
<feature type="chain" id="PRO_5046448767" evidence="1">
    <location>
        <begin position="34"/>
        <end position="147"/>
    </location>
</feature>
<proteinExistence type="predicted"/>
<name>A0ABZ0CN28_9BURK</name>
<feature type="signal peptide" evidence="1">
    <location>
        <begin position="1"/>
        <end position="33"/>
    </location>
</feature>
<dbReference type="EMBL" id="CP136336">
    <property type="protein sequence ID" value="WOB06294.1"/>
    <property type="molecule type" value="Genomic_DNA"/>
</dbReference>
<accession>A0ABZ0CN28</accession>
<sequence length="147" mass="16047">MTRFTRPLKPFAQAASLVALLLVSACMSPPANLDTSLDRQTVEGRYRIRLQPPASAPAINQMHAWEVSVATPDGQPVRQARIAVDGGMPQHGHGLPTRPRVTRELADGRYLIEGMKFSMTGWWEIKLAVQGEQGADKVTFNTVVKGG</sequence>
<keyword evidence="1" id="KW-0732">Signal</keyword>
<protein>
    <submittedName>
        <fullName evidence="3">FixH family protein</fullName>
    </submittedName>
</protein>
<keyword evidence="4" id="KW-1185">Reference proteome</keyword>
<dbReference type="PROSITE" id="PS51257">
    <property type="entry name" value="PROKAR_LIPOPROTEIN"/>
    <property type="match status" value="1"/>
</dbReference>
<dbReference type="Pfam" id="PF13115">
    <property type="entry name" value="YtkA"/>
    <property type="match status" value="1"/>
</dbReference>
<dbReference type="InterPro" id="IPR032693">
    <property type="entry name" value="YtkA-like_dom"/>
</dbReference>
<organism evidence="3 4">
    <name type="scientific">Piscinibacter gummiphilus</name>
    <dbReference type="NCBI Taxonomy" id="946333"/>
    <lineage>
        <taxon>Bacteria</taxon>
        <taxon>Pseudomonadati</taxon>
        <taxon>Pseudomonadota</taxon>
        <taxon>Betaproteobacteria</taxon>
        <taxon>Burkholderiales</taxon>
        <taxon>Sphaerotilaceae</taxon>
        <taxon>Piscinibacter</taxon>
    </lineage>
</organism>
<evidence type="ECO:0000313" key="3">
    <source>
        <dbReference type="EMBL" id="WOB06294.1"/>
    </source>
</evidence>
<gene>
    <name evidence="3" type="ORF">RXV79_15320</name>
</gene>
<feature type="domain" description="YtkA-like" evidence="2">
    <location>
        <begin position="45"/>
        <end position="127"/>
    </location>
</feature>
<evidence type="ECO:0000256" key="1">
    <source>
        <dbReference type="SAM" id="SignalP"/>
    </source>
</evidence>
<evidence type="ECO:0000313" key="4">
    <source>
        <dbReference type="Proteomes" id="UP001303946"/>
    </source>
</evidence>